<evidence type="ECO:0008006" key="4">
    <source>
        <dbReference type="Google" id="ProtNLM"/>
    </source>
</evidence>
<name>A0A0G0Q1B3_9BACT</name>
<feature type="transmembrane region" description="Helical" evidence="1">
    <location>
        <begin position="212"/>
        <end position="235"/>
    </location>
</feature>
<gene>
    <name evidence="2" type="ORF">UT30_C0011G0051</name>
</gene>
<feature type="transmembrane region" description="Helical" evidence="1">
    <location>
        <begin position="241"/>
        <end position="263"/>
    </location>
</feature>
<feature type="transmembrane region" description="Helical" evidence="1">
    <location>
        <begin position="66"/>
        <end position="87"/>
    </location>
</feature>
<organism evidence="2 3">
    <name type="scientific">Candidatus Uhrbacteria bacterium GW2011_GWF2_39_13</name>
    <dbReference type="NCBI Taxonomy" id="1618995"/>
    <lineage>
        <taxon>Bacteria</taxon>
        <taxon>Candidatus Uhriibacteriota</taxon>
    </lineage>
</organism>
<feature type="transmembrane region" description="Helical" evidence="1">
    <location>
        <begin position="99"/>
        <end position="120"/>
    </location>
</feature>
<keyword evidence="1" id="KW-1133">Transmembrane helix</keyword>
<keyword evidence="1" id="KW-0812">Transmembrane</keyword>
<proteinExistence type="predicted"/>
<evidence type="ECO:0000313" key="2">
    <source>
        <dbReference type="EMBL" id="KKR04205.1"/>
    </source>
</evidence>
<dbReference type="AlphaFoldDB" id="A0A0G0Q1B3"/>
<accession>A0A0G0Q1B3</accession>
<protein>
    <recommendedName>
        <fullName evidence="4">PrsW family intramembrane metalloprotease</fullName>
    </recommendedName>
</protein>
<keyword evidence="1" id="KW-0472">Membrane</keyword>
<feature type="transmembrane region" description="Helical" evidence="1">
    <location>
        <begin position="185"/>
        <end position="205"/>
    </location>
</feature>
<comment type="caution">
    <text evidence="2">The sequence shown here is derived from an EMBL/GenBank/DDBJ whole genome shotgun (WGS) entry which is preliminary data.</text>
</comment>
<evidence type="ECO:0000313" key="3">
    <source>
        <dbReference type="Proteomes" id="UP000033935"/>
    </source>
</evidence>
<feature type="transmembrane region" description="Helical" evidence="1">
    <location>
        <begin position="37"/>
        <end position="54"/>
    </location>
</feature>
<feature type="transmembrane region" description="Helical" evidence="1">
    <location>
        <begin position="132"/>
        <end position="151"/>
    </location>
</feature>
<feature type="transmembrane region" description="Helical" evidence="1">
    <location>
        <begin position="12"/>
        <end position="31"/>
    </location>
</feature>
<reference evidence="2 3" key="1">
    <citation type="journal article" date="2015" name="Nature">
        <title>rRNA introns, odd ribosomes, and small enigmatic genomes across a large radiation of phyla.</title>
        <authorList>
            <person name="Brown C.T."/>
            <person name="Hug L.A."/>
            <person name="Thomas B.C."/>
            <person name="Sharon I."/>
            <person name="Castelle C.J."/>
            <person name="Singh A."/>
            <person name="Wilkins M.J."/>
            <person name="Williams K.H."/>
            <person name="Banfield J.F."/>
        </authorList>
    </citation>
    <scope>NUCLEOTIDE SEQUENCE [LARGE SCALE GENOMIC DNA]</scope>
</reference>
<dbReference type="EMBL" id="LBWG01000011">
    <property type="protein sequence ID" value="KKR04205.1"/>
    <property type="molecule type" value="Genomic_DNA"/>
</dbReference>
<sequence length="329" mass="37424">MSTSFKNILDRFQKSTLLMMLGATIVFATFFIRNPSFVWIDLWFVFEIFILTLFTKTVSFRYGLQLFFQGILIAGLGSILFWNLVGLLGFHDTIFGETLIAVGEEILKFLPVFIPVFFVYRDKKNPFNFSDVLFLCVMCSAGFSLFEKSFWQGVSFPFTYGPHIGDLYFFSDALGIYVDGEKFGYVGHAAATGLIGMGAAIGLFLKNKQRTWWWIVPVFAFVWIVGEHALSNFYYVTGTTALLSFGGGMLTPWIFLVFLVFILRTDINNLRQFFVTHPQEQEVVKKSGKVFLDSLKAKKNWVDAGSAFSRNLRAANSLAWEESTKIQSK</sequence>
<evidence type="ECO:0000256" key="1">
    <source>
        <dbReference type="SAM" id="Phobius"/>
    </source>
</evidence>
<dbReference type="Proteomes" id="UP000033935">
    <property type="component" value="Unassembled WGS sequence"/>
</dbReference>